<evidence type="ECO:0000313" key="4">
    <source>
        <dbReference type="Proteomes" id="UP000218418"/>
    </source>
</evidence>
<feature type="compositionally biased region" description="Pro residues" evidence="1">
    <location>
        <begin position="156"/>
        <end position="174"/>
    </location>
</feature>
<feature type="region of interest" description="Disordered" evidence="1">
    <location>
        <begin position="1"/>
        <end position="37"/>
    </location>
</feature>
<feature type="region of interest" description="Disordered" evidence="1">
    <location>
        <begin position="149"/>
        <end position="177"/>
    </location>
</feature>
<dbReference type="SUPFAM" id="SSF141072">
    <property type="entry name" value="CalX-like"/>
    <property type="match status" value="1"/>
</dbReference>
<dbReference type="EMBL" id="AP018227">
    <property type="protein sequence ID" value="BAY81654.1"/>
    <property type="molecule type" value="Genomic_DNA"/>
</dbReference>
<feature type="compositionally biased region" description="Basic and acidic residues" evidence="1">
    <location>
        <begin position="1"/>
        <end position="11"/>
    </location>
</feature>
<dbReference type="InterPro" id="IPR007280">
    <property type="entry name" value="Peptidase_C_arc/bac"/>
</dbReference>
<name>A0A1Z4LKD9_9CYAN</name>
<evidence type="ECO:0000313" key="3">
    <source>
        <dbReference type="EMBL" id="BAY81654.1"/>
    </source>
</evidence>
<dbReference type="Proteomes" id="UP000218418">
    <property type="component" value="Chromosome"/>
</dbReference>
<feature type="region of interest" description="Disordered" evidence="1">
    <location>
        <begin position="1228"/>
        <end position="1256"/>
    </location>
</feature>
<dbReference type="Pfam" id="PF04151">
    <property type="entry name" value="PPC"/>
    <property type="match status" value="2"/>
</dbReference>
<gene>
    <name evidence="3" type="ORF">NIES267_11310</name>
</gene>
<reference evidence="3 4" key="1">
    <citation type="submission" date="2017-06" db="EMBL/GenBank/DDBJ databases">
        <title>Genome sequencing of cyanobaciteial culture collection at National Institute for Environmental Studies (NIES).</title>
        <authorList>
            <person name="Hirose Y."/>
            <person name="Shimura Y."/>
            <person name="Fujisawa T."/>
            <person name="Nakamura Y."/>
            <person name="Kawachi M."/>
        </authorList>
    </citation>
    <scope>NUCLEOTIDE SEQUENCE [LARGE SCALE GENOMIC DNA]</scope>
    <source>
        <strain evidence="3 4">NIES-267</strain>
    </source>
</reference>
<feature type="compositionally biased region" description="Polar residues" evidence="1">
    <location>
        <begin position="26"/>
        <end position="37"/>
    </location>
</feature>
<dbReference type="Gene3D" id="2.60.120.380">
    <property type="match status" value="2"/>
</dbReference>
<feature type="domain" description="Peptidase C-terminal archaeal/bacterial" evidence="2">
    <location>
        <begin position="792"/>
        <end position="875"/>
    </location>
</feature>
<organism evidence="3 4">
    <name type="scientific">Calothrix parasitica NIES-267</name>
    <dbReference type="NCBI Taxonomy" id="1973488"/>
    <lineage>
        <taxon>Bacteria</taxon>
        <taxon>Bacillati</taxon>
        <taxon>Cyanobacteriota</taxon>
        <taxon>Cyanophyceae</taxon>
        <taxon>Nostocales</taxon>
        <taxon>Calotrichaceae</taxon>
        <taxon>Calothrix</taxon>
    </lineage>
</organism>
<dbReference type="OrthoDB" id="428670at2"/>
<accession>A0A1Z4LKD9</accession>
<keyword evidence="4" id="KW-1185">Reference proteome</keyword>
<sequence>MTSNYDERIDGDISNDPTNPVKLSLSEGTNRVSATTGDSDQEYVTVTIPQGFQLNSLVLESYNPNDVAFIGVQQGDTFTEPLDDSAIRENILGYTLFGNPRQVGTDILDEIGNGLNAIGFEGALPSDNYTFALQQIGTISDYTLAFNVSSASTEPNPEPNPTPNPTPNPEPTPEPTNAIVGLTVDKTDVVEGDSITLTLTVDGDIPAEGITVLINDTASVENQRRSLTEFDVFNIELTGISGIPIPAEGDSGIFVTVTEPTATITLPVFDEGGNEDEAAEIFTFEVIDGEGYQVDSENGAITISITDVEDSNNPAPPMNELPVISIDTLAGTFDGDDNLITPNLVDSIEEGTPILSVTINSNVPVQEDGLIVNINSDLADITELVDEPAFAPFVFGGEFIGAIYNDAGNATGFQVKLLNPNTIVNFSNVGLGEGIQDFNLFVEPSEDYTVSNSKATSAVTIYDTLDQVPTTDATPTVGISISENSLIEGETETTISFNVDGEIPPEGVIVLVDSDVRFGLGEFDILNAEVEGGVFPVTNGDSSGFYFKITESEASITLTPRNDNLDPETGEAISEGIEDFSFTLQQQTGYKIDSDAAAVNFTIADDADAQIQVSLTTEPQILIEESETTAVFTLNLSAPPRSEGITVAINSENLSDFDVLGFDVTGGNIVNIGDDGTINILVTEQTATVNLPTNNDGTVEGLETAVFTLVEPSEDAGYQISLDSEANQSSFDIYDNVSDAPVVVTEDGFNDTIATATATNITPETKVVSINGEISGNFFDSELSQRTDLTEDVDFYSLELAAGDRVTFDIDSIPFENSSGVTLETGADLRLFNAAGEELVYNDEGSAPVELFNSGRDAYIDYTVEDAGTYYIGVSQAFNEDYNPNIPASGDGAAFSRFGLGAGEYNLAVELNPDAPTLEAFDEFDGESPATPIVTFNAIPGTFEGNDILSSQIVESLGAERGKAALLNFTFNVEGEIPAAGLEVIVKSDVDFTGFLDDLTGTPRTAAGGEILGAIYNQDGTPAGFKVLLTSANATFPFPVSERNTDDPDSPESIEFTLANSPDYTTNSTANTSNITFYDTLEQIQTSGNIPQVGVSIDKTELVETEGTEVNLSFNVEGEIPQDGLLVYVDSETRGSLGEFDVFNSEITGGALPSPNGDASGFYFRIFENNANIKLTVFDETTNPQIDSEEALEGIEEFTFSLVASDGYTINPEAGTINFTIADNPDSAVIEPEEGGLPGELPEAPSDNDGRTSDNDTIPNAVDLGLNPAFDNLSVTIEGEIAQRFRGDNAVDASEDVDFYSFDLNENQTITIDIDANGIGDSGLGSALDSVLRIFDAEGNELAINNQGAAPDEIFQAEGDPYLEFTAPSAGTYYAGISNLGNDFYDSFVLGSGSGWTFGERFAPDVYKVEFSLGEMFNPNPPETETPLSEFGTINADVLEVEGSNGIIFAGSSDDLIDASISSGGGNRIYASSGDDTVILGSSDRIVGGAGDDKFFAMSGGNNIITGGEGADQFWIATAETPEAVNIITDFSSGEDVLGIAGLGIGFDDLSITQQDDNTLIAANSSDLAILQGVGADSLIVDNFAFG</sequence>
<evidence type="ECO:0000259" key="2">
    <source>
        <dbReference type="Pfam" id="PF04151"/>
    </source>
</evidence>
<evidence type="ECO:0000256" key="1">
    <source>
        <dbReference type="SAM" id="MobiDB-lite"/>
    </source>
</evidence>
<feature type="domain" description="Peptidase C-terminal archaeal/bacterial" evidence="2">
    <location>
        <begin position="1296"/>
        <end position="1378"/>
    </location>
</feature>
<proteinExistence type="predicted"/>
<protein>
    <recommendedName>
        <fullName evidence="2">Peptidase C-terminal archaeal/bacterial domain-containing protein</fullName>
    </recommendedName>
</protein>
<dbReference type="InterPro" id="IPR011049">
    <property type="entry name" value="Serralysin-like_metalloprot_C"/>
</dbReference>
<dbReference type="InterPro" id="IPR038081">
    <property type="entry name" value="CalX-like_sf"/>
</dbReference>
<dbReference type="SUPFAM" id="SSF51120">
    <property type="entry name" value="beta-Roll"/>
    <property type="match status" value="1"/>
</dbReference>